<gene>
    <name evidence="2" type="primary">ydhE</name>
    <name evidence="2" type="ORF">BN8_05178</name>
</gene>
<dbReference type="CDD" id="cd03784">
    <property type="entry name" value="GT1_Gtf-like"/>
    <property type="match status" value="1"/>
</dbReference>
<dbReference type="InterPro" id="IPR002213">
    <property type="entry name" value="UDP_glucos_trans"/>
</dbReference>
<reference evidence="2 3" key="1">
    <citation type="journal article" date="2012" name="J. Bacteriol.">
        <title>Genome Sequence of the Filamentous Bacterium Fibrisoma limi BUZ 3T.</title>
        <authorList>
            <person name="Filippini M."/>
            <person name="Qi W."/>
            <person name="Jaenicke S."/>
            <person name="Goesmann A."/>
            <person name="Smits T.H."/>
            <person name="Bagheri H.C."/>
        </authorList>
    </citation>
    <scope>NUCLEOTIDE SEQUENCE [LARGE SCALE GENOMIC DNA]</scope>
    <source>
        <strain evidence="3">BUZ 3T</strain>
    </source>
</reference>
<feature type="domain" description="Erythromycin biosynthesis protein CIII-like C-terminal" evidence="1">
    <location>
        <begin position="314"/>
        <end position="433"/>
    </location>
</feature>
<evidence type="ECO:0000313" key="3">
    <source>
        <dbReference type="Proteomes" id="UP000009309"/>
    </source>
</evidence>
<dbReference type="PANTHER" id="PTHR48050:SF13">
    <property type="entry name" value="STEROL 3-BETA-GLUCOSYLTRANSFERASE UGT80A2"/>
    <property type="match status" value="1"/>
</dbReference>
<dbReference type="eggNOG" id="COG1819">
    <property type="taxonomic scope" value="Bacteria"/>
</dbReference>
<sequence length="462" mass="53640">MQTVLFIMVPIPSHYNANYGLANWLQQHNYRIVYAGTPSLKQHVEEQGFDFKELTYLIEYFPAGIRTKLHHLWRSLRDSSHLRTRYRDYRTTLQSLQALCDQVRPDYILIDEHLSYYYYLLHDKAPNVFFIHSKPPTQPLPAIPPLEYAVPLQNNLLGRLRAWAMWQPYLLRRHIGRLQRRAIFLGKNDMYFVERHARRNGLDPSTIAMRNNALYDLVKGVQRLHIVPRCLEYPWYKPAPNEHFFRRPYERHDARFASTNWQSIEPILDKRAREGHRLLYVSLGTLSKKHADLCVHFLNQVIEAVRPLHGVQVIMVTNKLDIHPTENTPPHVHLMPSVPQQRLLLYCDLMLTHGGMNSVTECLVAGVPMLVYPLNLTSDQPGNAARVRFHGLGLAGTLRRASSMRLRQQIEALLGDPAYHERVELLGQQFAAEIREQERSILPVFGYQPTPSLTSPHPVTAD</sequence>
<dbReference type="Proteomes" id="UP000009309">
    <property type="component" value="Unassembled WGS sequence"/>
</dbReference>
<comment type="caution">
    <text evidence="2">The sequence shown here is derived from an EMBL/GenBank/DDBJ whole genome shotgun (WGS) entry which is preliminary data.</text>
</comment>
<organism evidence="2 3">
    <name type="scientific">Fibrisoma limi BUZ 3</name>
    <dbReference type="NCBI Taxonomy" id="1185876"/>
    <lineage>
        <taxon>Bacteria</taxon>
        <taxon>Pseudomonadati</taxon>
        <taxon>Bacteroidota</taxon>
        <taxon>Cytophagia</taxon>
        <taxon>Cytophagales</taxon>
        <taxon>Spirosomataceae</taxon>
        <taxon>Fibrisoma</taxon>
    </lineage>
</organism>
<dbReference type="EMBL" id="CAIT01000009">
    <property type="protein sequence ID" value="CCH55881.1"/>
    <property type="molecule type" value="Genomic_DNA"/>
</dbReference>
<dbReference type="InterPro" id="IPR010610">
    <property type="entry name" value="EryCIII-like_C"/>
</dbReference>
<dbReference type="PANTHER" id="PTHR48050">
    <property type="entry name" value="STEROL 3-BETA-GLUCOSYLTRANSFERASE"/>
    <property type="match status" value="1"/>
</dbReference>
<keyword evidence="3" id="KW-1185">Reference proteome</keyword>
<dbReference type="STRING" id="1185876.BN8_05178"/>
<evidence type="ECO:0000313" key="2">
    <source>
        <dbReference type="EMBL" id="CCH55881.1"/>
    </source>
</evidence>
<dbReference type="GO" id="GO:0017000">
    <property type="term" value="P:antibiotic biosynthetic process"/>
    <property type="evidence" value="ECO:0007669"/>
    <property type="project" value="UniProtKB-ARBA"/>
</dbReference>
<dbReference type="Pfam" id="PF06722">
    <property type="entry name" value="EryCIII-like_C"/>
    <property type="match status" value="1"/>
</dbReference>
<protein>
    <submittedName>
        <fullName evidence="2">Putative UDP-glucosyltransferase ydhE</fullName>
    </submittedName>
</protein>
<proteinExistence type="predicted"/>
<dbReference type="AlphaFoldDB" id="I2GPQ3"/>
<dbReference type="InterPro" id="IPR050426">
    <property type="entry name" value="Glycosyltransferase_28"/>
</dbReference>
<dbReference type="GO" id="GO:0008194">
    <property type="term" value="F:UDP-glycosyltransferase activity"/>
    <property type="evidence" value="ECO:0007669"/>
    <property type="project" value="InterPro"/>
</dbReference>
<dbReference type="Gene3D" id="3.40.50.2000">
    <property type="entry name" value="Glycogen Phosphorylase B"/>
    <property type="match status" value="2"/>
</dbReference>
<dbReference type="OrthoDB" id="9805366at2"/>
<dbReference type="SUPFAM" id="SSF53756">
    <property type="entry name" value="UDP-Glycosyltransferase/glycogen phosphorylase"/>
    <property type="match status" value="1"/>
</dbReference>
<accession>I2GPQ3</accession>
<name>I2GPQ3_9BACT</name>
<evidence type="ECO:0000259" key="1">
    <source>
        <dbReference type="Pfam" id="PF06722"/>
    </source>
</evidence>
<dbReference type="GO" id="GO:0016758">
    <property type="term" value="F:hexosyltransferase activity"/>
    <property type="evidence" value="ECO:0007669"/>
    <property type="project" value="UniProtKB-ARBA"/>
</dbReference>
<keyword evidence="2" id="KW-0808">Transferase</keyword>